<organism evidence="2 3">
    <name type="scientific">Diabrotica balteata</name>
    <name type="common">Banded cucumber beetle</name>
    <dbReference type="NCBI Taxonomy" id="107213"/>
    <lineage>
        <taxon>Eukaryota</taxon>
        <taxon>Metazoa</taxon>
        <taxon>Ecdysozoa</taxon>
        <taxon>Arthropoda</taxon>
        <taxon>Hexapoda</taxon>
        <taxon>Insecta</taxon>
        <taxon>Pterygota</taxon>
        <taxon>Neoptera</taxon>
        <taxon>Endopterygota</taxon>
        <taxon>Coleoptera</taxon>
        <taxon>Polyphaga</taxon>
        <taxon>Cucujiformia</taxon>
        <taxon>Chrysomeloidea</taxon>
        <taxon>Chrysomelidae</taxon>
        <taxon>Galerucinae</taxon>
        <taxon>Diabroticina</taxon>
        <taxon>Diabroticites</taxon>
        <taxon>Diabrotica</taxon>
    </lineage>
</organism>
<proteinExistence type="predicted"/>
<name>A0A9N9T0H0_DIABA</name>
<keyword evidence="1" id="KW-0812">Transmembrane</keyword>
<keyword evidence="1" id="KW-1133">Transmembrane helix</keyword>
<dbReference type="EMBL" id="OU898280">
    <property type="protein sequence ID" value="CAG9834407.1"/>
    <property type="molecule type" value="Genomic_DNA"/>
</dbReference>
<keyword evidence="3" id="KW-1185">Reference proteome</keyword>
<accession>A0A9N9T0H0</accession>
<gene>
    <name evidence="2" type="ORF">DIABBA_LOCUS7711</name>
</gene>
<evidence type="ECO:0000256" key="1">
    <source>
        <dbReference type="SAM" id="Phobius"/>
    </source>
</evidence>
<feature type="transmembrane region" description="Helical" evidence="1">
    <location>
        <begin position="33"/>
        <end position="54"/>
    </location>
</feature>
<protein>
    <submittedName>
        <fullName evidence="2">Uncharacterized protein</fullName>
    </submittedName>
</protein>
<evidence type="ECO:0000313" key="2">
    <source>
        <dbReference type="EMBL" id="CAG9834407.1"/>
    </source>
</evidence>
<sequence>MENFEAIESTKRKPSTLHAGYQYQKYRKNKEDVVTWVPIFLLALAVQTSLAGVISDPNYTNQQNYDQEKQETFNHQEQSDYGSNDISDHEAQISQQAAGGEHGGAGHDGGAQQSHAALENLGNLGSLISHGINIGGHDGGHEGGHDIGGADLHPQVEVQHDHIPTHTIEKTKEVPVTVVKKIGVPVPHPVGVPTPQIIKVPVPQPYAVHVPVPHPIAVPIYKLVPQEIEKRVPIQVEKLVPVYVEKPVKIEIEKHHIEYVDKPYPVHVPVYKHVLHTSGHKKW</sequence>
<reference evidence="2" key="1">
    <citation type="submission" date="2022-01" db="EMBL/GenBank/DDBJ databases">
        <authorList>
            <person name="King R."/>
        </authorList>
    </citation>
    <scope>NUCLEOTIDE SEQUENCE</scope>
</reference>
<keyword evidence="1" id="KW-0472">Membrane</keyword>
<dbReference type="AlphaFoldDB" id="A0A9N9T0H0"/>
<evidence type="ECO:0000313" key="3">
    <source>
        <dbReference type="Proteomes" id="UP001153709"/>
    </source>
</evidence>
<dbReference type="OrthoDB" id="6620433at2759"/>
<dbReference type="Proteomes" id="UP001153709">
    <property type="component" value="Chromosome 5"/>
</dbReference>